<feature type="region of interest" description="Disordered" evidence="1">
    <location>
        <begin position="74"/>
        <end position="93"/>
    </location>
</feature>
<evidence type="ECO:0000313" key="3">
    <source>
        <dbReference type="Proteomes" id="UP000054988"/>
    </source>
</evidence>
<dbReference type="AlphaFoldDB" id="A0A0W0FMG1"/>
<comment type="caution">
    <text evidence="2">The sequence shown here is derived from an EMBL/GenBank/DDBJ whole genome shotgun (WGS) entry which is preliminary data.</text>
</comment>
<name>A0A0W0FMG1_MONRR</name>
<accession>A0A0W0FMG1</accession>
<evidence type="ECO:0000256" key="1">
    <source>
        <dbReference type="SAM" id="MobiDB-lite"/>
    </source>
</evidence>
<dbReference type="Proteomes" id="UP000054988">
    <property type="component" value="Unassembled WGS sequence"/>
</dbReference>
<proteinExistence type="predicted"/>
<dbReference type="eggNOG" id="ENOG502RUZN">
    <property type="taxonomic scope" value="Eukaryota"/>
</dbReference>
<dbReference type="EMBL" id="LATX01001844">
    <property type="protein sequence ID" value="KTB37504.1"/>
    <property type="molecule type" value="Genomic_DNA"/>
</dbReference>
<reference evidence="2 3" key="1">
    <citation type="submission" date="2015-12" db="EMBL/GenBank/DDBJ databases">
        <title>Draft genome sequence of Moniliophthora roreri, the causal agent of frosty pod rot of cacao.</title>
        <authorList>
            <person name="Aime M.C."/>
            <person name="Diaz-Valderrama J.R."/>
            <person name="Kijpornyongpan T."/>
            <person name="Phillips-Mora W."/>
        </authorList>
    </citation>
    <scope>NUCLEOTIDE SEQUENCE [LARGE SCALE GENOMIC DNA]</scope>
    <source>
        <strain evidence="2 3">MCA 2952</strain>
    </source>
</reference>
<sequence>MKGLNGLPLDDDIIDRILQFSPDFAALRAAILTSQSFHNIFRTHPKSILRTVAYNVTGPALPQALRCIRYQLPDTEDEDPATGNPVTQHETDERAPITKEETYELVKNANIARDFENLFNLRHKDRKFKSSRLNAEESWRFCRAMYRIMLYSRVFPGSRYYEFEDDDEQEDLATRLATARAERKKFLQDFSPDELYEIHSVSEFLVETAIWVGKEYPFNNDNGDIALACGPEIIHECIQTLSLDPLLDALNDIGVHGDDECPLISGYLSYPLSKIYEERKVKPPPTDSSRWKSVLDHIEGENDPCAHCSKITGFNLWGRSTFDYLNGETTLFHPYHLPRILKGWLGFSLSDASRLRKEYIDISQDIYCIVEDILESDYKQAEFADRKSEDWLCQECLTKLLKEHLHLWLLDRKRKAGEQIPDNCWYGWNCRTMMHREEHAKKLNVCTTRLSRANPF</sequence>
<organism evidence="2 3">
    <name type="scientific">Moniliophthora roreri</name>
    <name type="common">Frosty pod rot fungus</name>
    <name type="synonym">Monilia roreri</name>
    <dbReference type="NCBI Taxonomy" id="221103"/>
    <lineage>
        <taxon>Eukaryota</taxon>
        <taxon>Fungi</taxon>
        <taxon>Dikarya</taxon>
        <taxon>Basidiomycota</taxon>
        <taxon>Agaricomycotina</taxon>
        <taxon>Agaricomycetes</taxon>
        <taxon>Agaricomycetidae</taxon>
        <taxon>Agaricales</taxon>
        <taxon>Marasmiineae</taxon>
        <taxon>Marasmiaceae</taxon>
        <taxon>Moniliophthora</taxon>
    </lineage>
</organism>
<protein>
    <submittedName>
        <fullName evidence="2">Uncharacterized protein</fullName>
    </submittedName>
</protein>
<gene>
    <name evidence="2" type="ORF">WG66_9868</name>
</gene>
<evidence type="ECO:0000313" key="2">
    <source>
        <dbReference type="EMBL" id="KTB37504.1"/>
    </source>
</evidence>